<evidence type="ECO:0000313" key="1">
    <source>
        <dbReference type="EMBL" id="GAI24137.1"/>
    </source>
</evidence>
<accession>X1LXM9</accession>
<comment type="caution">
    <text evidence="1">The sequence shown here is derived from an EMBL/GenBank/DDBJ whole genome shotgun (WGS) entry which is preliminary data.</text>
</comment>
<name>X1LXM9_9ZZZZ</name>
<dbReference type="AlphaFoldDB" id="X1LXM9"/>
<organism evidence="1">
    <name type="scientific">marine sediment metagenome</name>
    <dbReference type="NCBI Taxonomy" id="412755"/>
    <lineage>
        <taxon>unclassified sequences</taxon>
        <taxon>metagenomes</taxon>
        <taxon>ecological metagenomes</taxon>
    </lineage>
</organism>
<protein>
    <submittedName>
        <fullName evidence="1">Uncharacterized protein</fullName>
    </submittedName>
</protein>
<proteinExistence type="predicted"/>
<feature type="non-terminal residue" evidence="1">
    <location>
        <position position="1"/>
    </location>
</feature>
<dbReference type="EMBL" id="BARV01021478">
    <property type="protein sequence ID" value="GAI24137.1"/>
    <property type="molecule type" value="Genomic_DNA"/>
</dbReference>
<gene>
    <name evidence="1" type="ORF">S06H3_35580</name>
</gene>
<sequence>YGFCFKFYKFGYDEFWNTQMVAASKLDLR</sequence>
<reference evidence="1" key="1">
    <citation type="journal article" date="2014" name="Front. Microbiol.">
        <title>High frequency of phylogenetically diverse reductive dehalogenase-homologous genes in deep subseafloor sedimentary metagenomes.</title>
        <authorList>
            <person name="Kawai M."/>
            <person name="Futagami T."/>
            <person name="Toyoda A."/>
            <person name="Takaki Y."/>
            <person name="Nishi S."/>
            <person name="Hori S."/>
            <person name="Arai W."/>
            <person name="Tsubouchi T."/>
            <person name="Morono Y."/>
            <person name="Uchiyama I."/>
            <person name="Ito T."/>
            <person name="Fujiyama A."/>
            <person name="Inagaki F."/>
            <person name="Takami H."/>
        </authorList>
    </citation>
    <scope>NUCLEOTIDE SEQUENCE</scope>
    <source>
        <strain evidence="1">Expedition CK06-06</strain>
    </source>
</reference>